<gene>
    <name evidence="2" type="ORF">SAMN04487900_11714</name>
</gene>
<keyword evidence="1" id="KW-0175">Coiled coil</keyword>
<accession>A0A1H0IXH2</accession>
<sequence length="68" mass="8208">MKDEERLVRALNELADIAKRKEAEREKERELEKVRAERRKRFYENAPLFSFSLPKNSSLLNKEEEEDV</sequence>
<feature type="coiled-coil region" evidence="1">
    <location>
        <begin position="1"/>
        <end position="40"/>
    </location>
</feature>
<dbReference type="EMBL" id="FNIW01000017">
    <property type="protein sequence ID" value="SDO35930.1"/>
    <property type="molecule type" value="Genomic_DNA"/>
</dbReference>
<evidence type="ECO:0000313" key="2">
    <source>
        <dbReference type="EMBL" id="SDO35930.1"/>
    </source>
</evidence>
<dbReference type="RefSeq" id="WP_091854315.1">
    <property type="nucleotide sequence ID" value="NZ_FNIW01000017.1"/>
</dbReference>
<proteinExistence type="predicted"/>
<name>A0A1H0IXH2_9BACT</name>
<protein>
    <submittedName>
        <fullName evidence="2">Uncharacterized protein</fullName>
    </submittedName>
</protein>
<organism evidence="2 3">
    <name type="scientific">Prevotella communis</name>
    <dbReference type="NCBI Taxonomy" id="2913614"/>
    <lineage>
        <taxon>Bacteria</taxon>
        <taxon>Pseudomonadati</taxon>
        <taxon>Bacteroidota</taxon>
        <taxon>Bacteroidia</taxon>
        <taxon>Bacteroidales</taxon>
        <taxon>Prevotellaceae</taxon>
        <taxon>Prevotella</taxon>
    </lineage>
</organism>
<reference evidence="3" key="1">
    <citation type="submission" date="2016-10" db="EMBL/GenBank/DDBJ databases">
        <authorList>
            <person name="de Groot N.N."/>
        </authorList>
    </citation>
    <scope>NUCLEOTIDE SEQUENCE [LARGE SCALE GENOMIC DNA]</scope>
    <source>
        <strain evidence="3">BP1-145</strain>
    </source>
</reference>
<comment type="caution">
    <text evidence="2">The sequence shown here is derived from an EMBL/GenBank/DDBJ whole genome shotgun (WGS) entry which is preliminary data.</text>
</comment>
<dbReference type="AlphaFoldDB" id="A0A1H0IXH2"/>
<dbReference type="Proteomes" id="UP000199134">
    <property type="component" value="Unassembled WGS sequence"/>
</dbReference>
<evidence type="ECO:0000256" key="1">
    <source>
        <dbReference type="SAM" id="Coils"/>
    </source>
</evidence>
<evidence type="ECO:0000313" key="3">
    <source>
        <dbReference type="Proteomes" id="UP000199134"/>
    </source>
</evidence>